<protein>
    <submittedName>
        <fullName evidence="3">H-NS histone family protein</fullName>
    </submittedName>
</protein>
<accession>A0A9X0WEU6</accession>
<gene>
    <name evidence="3" type="ORF">CKO25_01725</name>
</gene>
<dbReference type="AlphaFoldDB" id="A0A9X0WEU6"/>
<comment type="caution">
    <text evidence="3">The sequence shown here is derived from an EMBL/GenBank/DDBJ whole genome shotgun (WGS) entry which is preliminary data.</text>
</comment>
<evidence type="ECO:0000256" key="1">
    <source>
        <dbReference type="SAM" id="Coils"/>
    </source>
</evidence>
<keyword evidence="1" id="KW-0175">Coiled coil</keyword>
<keyword evidence="4" id="KW-1185">Reference proteome</keyword>
<evidence type="ECO:0000313" key="4">
    <source>
        <dbReference type="Proteomes" id="UP001138802"/>
    </source>
</evidence>
<proteinExistence type="predicted"/>
<name>A0A9X0WEU6_9GAMM</name>
<dbReference type="EMBL" id="NRSD01000001">
    <property type="protein sequence ID" value="MBK1643394.1"/>
    <property type="molecule type" value="Genomic_DNA"/>
</dbReference>
<feature type="coiled-coil region" evidence="1">
    <location>
        <begin position="1"/>
        <end position="50"/>
    </location>
</feature>
<feature type="region of interest" description="Disordered" evidence="2">
    <location>
        <begin position="67"/>
        <end position="87"/>
    </location>
</feature>
<evidence type="ECO:0000256" key="2">
    <source>
        <dbReference type="SAM" id="MobiDB-lite"/>
    </source>
</evidence>
<sequence>MDNAKLTLEEIEQQLTDIKNKESELQRMLIARREEQKAEVAEQIRDLIAEHGYKIAEILPLIENKRKRGGSPVRAESGERQYTRYIDPQNPDNVYVRGVLPGWMKTQMTEQGYDPASKADREAFKANYLQSVRG</sequence>
<dbReference type="Proteomes" id="UP001138802">
    <property type="component" value="Unassembled WGS sequence"/>
</dbReference>
<organism evidence="3 4">
    <name type="scientific">Thiocapsa imhoffii</name>
    <dbReference type="NCBI Taxonomy" id="382777"/>
    <lineage>
        <taxon>Bacteria</taxon>
        <taxon>Pseudomonadati</taxon>
        <taxon>Pseudomonadota</taxon>
        <taxon>Gammaproteobacteria</taxon>
        <taxon>Chromatiales</taxon>
        <taxon>Chromatiaceae</taxon>
        <taxon>Thiocapsa</taxon>
    </lineage>
</organism>
<reference evidence="3 4" key="1">
    <citation type="journal article" date="2020" name="Microorganisms">
        <title>Osmotic Adaptation and Compatible Solute Biosynthesis of Phototrophic Bacteria as Revealed from Genome Analyses.</title>
        <authorList>
            <person name="Imhoff J.F."/>
            <person name="Rahn T."/>
            <person name="Kunzel S."/>
            <person name="Keller A."/>
            <person name="Neulinger S.C."/>
        </authorList>
    </citation>
    <scope>NUCLEOTIDE SEQUENCE [LARGE SCALE GENOMIC DNA]</scope>
    <source>
        <strain evidence="3 4">DSM 21303</strain>
    </source>
</reference>
<evidence type="ECO:0000313" key="3">
    <source>
        <dbReference type="EMBL" id="MBK1643394.1"/>
    </source>
</evidence>
<dbReference type="RefSeq" id="WP_200386157.1">
    <property type="nucleotide sequence ID" value="NZ_NRSD01000001.1"/>
</dbReference>